<evidence type="ECO:0000256" key="2">
    <source>
        <dbReference type="ARBA" id="ARBA00022670"/>
    </source>
</evidence>
<sequence>MFRRDRDMDDKELGNILKELMSENLQERKRNRRWGIFFKSLGFIYLAGTLAVFTLYDPKNKADKFDSYTGVVTVRGEIKDDENTGYLTINETLRRAFEDEKTRGVIVAINSPGGSPVQSHQIYLEMQRLQQKYPEKPLYAVVGDLAASGGYFIAAGAKAIYADETSLVGSIGVTAAGFGFVGAMEKLGVERRNYTSGEHKSLLDPYSPEKAEEVELWNAQLRRTHEKFIEAVKNGRGGRLKADTPNLFSGLLWNATEAKAIGLIDGFGSIETVARDVIQAEHLKEFNEEPNPLARLADRLGASIGAGLASGAMQSVQEAFKSQKVLGN</sequence>
<evidence type="ECO:0000313" key="8">
    <source>
        <dbReference type="Proteomes" id="UP000068210"/>
    </source>
</evidence>
<evidence type="ECO:0000256" key="1">
    <source>
        <dbReference type="ARBA" id="ARBA00008683"/>
    </source>
</evidence>
<evidence type="ECO:0000256" key="4">
    <source>
        <dbReference type="ARBA" id="ARBA00022825"/>
    </source>
</evidence>
<dbReference type="InterPro" id="IPR001907">
    <property type="entry name" value="ClpP"/>
</dbReference>
<dbReference type="CDD" id="cd07023">
    <property type="entry name" value="S49_Sppa_N_C"/>
    <property type="match status" value="1"/>
</dbReference>
<dbReference type="GO" id="GO:0004252">
    <property type="term" value="F:serine-type endopeptidase activity"/>
    <property type="evidence" value="ECO:0007669"/>
    <property type="project" value="InterPro"/>
</dbReference>
<dbReference type="RefSeq" id="WP_052264058.1">
    <property type="nucleotide sequence ID" value="NZ_CP010420.1"/>
</dbReference>
<dbReference type="PRINTS" id="PR00127">
    <property type="entry name" value="CLPPROTEASEP"/>
</dbReference>
<dbReference type="KEGG" id="acx:Achr_e380"/>
<dbReference type="InterPro" id="IPR002142">
    <property type="entry name" value="Peptidase_S49"/>
</dbReference>
<dbReference type="InterPro" id="IPR047272">
    <property type="entry name" value="S49_SppA_C"/>
</dbReference>
<dbReference type="InterPro" id="IPR029045">
    <property type="entry name" value="ClpP/crotonase-like_dom_sf"/>
</dbReference>
<protein>
    <submittedName>
        <fullName evidence="7">Signal peptide peptidase SppA, 36K type</fullName>
    </submittedName>
</protein>
<evidence type="ECO:0000256" key="5">
    <source>
        <dbReference type="SAM" id="Phobius"/>
    </source>
</evidence>
<feature type="transmembrane region" description="Helical" evidence="5">
    <location>
        <begin position="36"/>
        <end position="56"/>
    </location>
</feature>
<dbReference type="SUPFAM" id="SSF52096">
    <property type="entry name" value="ClpP/crotonase"/>
    <property type="match status" value="1"/>
</dbReference>
<dbReference type="EMBL" id="CP010420">
    <property type="protein sequence ID" value="AJE23631.1"/>
    <property type="molecule type" value="Genomic_DNA"/>
</dbReference>
<geneLocation type="plasmid" evidence="7 8">
    <name>pAcX50e</name>
</geneLocation>
<name>A0A0C4WSF4_9GAMM</name>
<dbReference type="HOGENOM" id="CLU_046540_1_1_6"/>
<dbReference type="Pfam" id="PF01343">
    <property type="entry name" value="Peptidase_S49"/>
    <property type="match status" value="1"/>
</dbReference>
<keyword evidence="4" id="KW-0720">Serine protease</keyword>
<evidence type="ECO:0000313" key="7">
    <source>
        <dbReference type="EMBL" id="AJE23631.1"/>
    </source>
</evidence>
<dbReference type="Gene3D" id="6.20.330.10">
    <property type="match status" value="1"/>
</dbReference>
<proteinExistence type="inferred from homology"/>
<accession>A0A0C4WSF4</accession>
<gene>
    <name evidence="7" type="ORF">Achr_e380</name>
</gene>
<keyword evidence="5" id="KW-0812">Transmembrane</keyword>
<keyword evidence="8" id="KW-1185">Reference proteome</keyword>
<dbReference type="Proteomes" id="UP000068210">
    <property type="component" value="Plasmid pAcX50e"/>
</dbReference>
<keyword evidence="5" id="KW-0472">Membrane</keyword>
<dbReference type="GO" id="GO:0004176">
    <property type="term" value="F:ATP-dependent peptidase activity"/>
    <property type="evidence" value="ECO:0007669"/>
    <property type="project" value="InterPro"/>
</dbReference>
<dbReference type="AlphaFoldDB" id="A0A0C4WSF4"/>
<organism evidence="7 8">
    <name type="scientific">Azotobacter chroococcum NCIMB 8003</name>
    <dbReference type="NCBI Taxonomy" id="1328314"/>
    <lineage>
        <taxon>Bacteria</taxon>
        <taxon>Pseudomonadati</taxon>
        <taxon>Pseudomonadota</taxon>
        <taxon>Gammaproteobacteria</taxon>
        <taxon>Pseudomonadales</taxon>
        <taxon>Pseudomonadaceae</taxon>
        <taxon>Azotobacter</taxon>
    </lineage>
</organism>
<dbReference type="GO" id="GO:0006508">
    <property type="term" value="P:proteolysis"/>
    <property type="evidence" value="ECO:0007669"/>
    <property type="project" value="UniProtKB-KW"/>
</dbReference>
<evidence type="ECO:0000259" key="6">
    <source>
        <dbReference type="Pfam" id="PF01343"/>
    </source>
</evidence>
<dbReference type="PANTHER" id="PTHR42987:SF8">
    <property type="entry name" value="PROTEINASE"/>
    <property type="match status" value="1"/>
</dbReference>
<keyword evidence="2" id="KW-0645">Protease</keyword>
<keyword evidence="3" id="KW-0378">Hydrolase</keyword>
<keyword evidence="7" id="KW-0614">Plasmid</keyword>
<evidence type="ECO:0000256" key="3">
    <source>
        <dbReference type="ARBA" id="ARBA00022801"/>
    </source>
</evidence>
<reference evidence="7 8" key="1">
    <citation type="journal article" date="2015" name="PLoS ONE">
        <title>Azotobacter Genomes: The Genome of Azotobacter chroococcum NCIMB 8003 (ATCC 4412).</title>
        <authorList>
            <person name="Robson R.L."/>
            <person name="Jones R."/>
            <person name="Robson R.M."/>
            <person name="Schwartz A."/>
            <person name="Richardson T.H."/>
        </authorList>
    </citation>
    <scope>NUCLEOTIDE SEQUENCE [LARGE SCALE GENOMIC DNA]</scope>
    <source>
        <strain evidence="7 8">NCIMB 8003</strain>
        <plasmid evidence="8">Plasmid pAcX50e</plasmid>
    </source>
</reference>
<dbReference type="Gene3D" id="3.90.226.10">
    <property type="entry name" value="2-enoyl-CoA Hydratase, Chain A, domain 1"/>
    <property type="match status" value="1"/>
</dbReference>
<comment type="similarity">
    <text evidence="1">Belongs to the peptidase S49 family.</text>
</comment>
<dbReference type="PANTHER" id="PTHR42987">
    <property type="entry name" value="PEPTIDASE S49"/>
    <property type="match status" value="1"/>
</dbReference>
<feature type="domain" description="Peptidase S49" evidence="6">
    <location>
        <begin position="134"/>
        <end position="279"/>
    </location>
</feature>
<keyword evidence="5" id="KW-1133">Transmembrane helix</keyword>